<keyword evidence="2" id="KW-1185">Reference proteome</keyword>
<evidence type="ECO:0000313" key="2">
    <source>
        <dbReference type="Proteomes" id="UP001165960"/>
    </source>
</evidence>
<dbReference type="EMBL" id="QTSX02003553">
    <property type="protein sequence ID" value="KAJ9071045.1"/>
    <property type="molecule type" value="Genomic_DNA"/>
</dbReference>
<sequence length="226" mass="25801">MIFNPLVQMDPSQFTLRSFVTESSIEEIRKNRENVGGSFQSHLTLTRLLDDEKPYDPRTLYERLAEQRQLKEEAFIEASKLGNLIHRIDDDESEFLNEIIMKEKRRKEEVDSAEREALKIYKKDVAKRNQMSSEQFESSLKNLIEGDNKAFSEPKADSEKPAKKQCSLKTKLSGIIQHKSQPPRSFTSTTVKTTPTLPQKQTEKSLPPPAKPVGALNLVDYGSDSD</sequence>
<comment type="caution">
    <text evidence="1">The sequence shown here is derived from an EMBL/GenBank/DDBJ whole genome shotgun (WGS) entry which is preliminary data.</text>
</comment>
<organism evidence="1 2">
    <name type="scientific">Entomophthora muscae</name>
    <dbReference type="NCBI Taxonomy" id="34485"/>
    <lineage>
        <taxon>Eukaryota</taxon>
        <taxon>Fungi</taxon>
        <taxon>Fungi incertae sedis</taxon>
        <taxon>Zoopagomycota</taxon>
        <taxon>Entomophthoromycotina</taxon>
        <taxon>Entomophthoromycetes</taxon>
        <taxon>Entomophthorales</taxon>
        <taxon>Entomophthoraceae</taxon>
        <taxon>Entomophthora</taxon>
    </lineage>
</organism>
<reference evidence="1" key="1">
    <citation type="submission" date="2022-04" db="EMBL/GenBank/DDBJ databases">
        <title>Genome of the entomopathogenic fungus Entomophthora muscae.</title>
        <authorList>
            <person name="Elya C."/>
            <person name="Lovett B.R."/>
            <person name="Lee E."/>
            <person name="Macias A.M."/>
            <person name="Hajek A.E."/>
            <person name="De Bivort B.L."/>
            <person name="Kasson M.T."/>
            <person name="De Fine Licht H.H."/>
            <person name="Stajich J.E."/>
        </authorList>
    </citation>
    <scope>NUCLEOTIDE SEQUENCE</scope>
    <source>
        <strain evidence="1">Berkeley</strain>
    </source>
</reference>
<accession>A0ACC2T8X0</accession>
<dbReference type="Proteomes" id="UP001165960">
    <property type="component" value="Unassembled WGS sequence"/>
</dbReference>
<gene>
    <name evidence="1" type="ORF">DSO57_1001292</name>
</gene>
<proteinExistence type="predicted"/>
<name>A0ACC2T8X0_9FUNG</name>
<protein>
    <submittedName>
        <fullName evidence="1">Uncharacterized protein</fullName>
    </submittedName>
</protein>
<evidence type="ECO:0000313" key="1">
    <source>
        <dbReference type="EMBL" id="KAJ9071045.1"/>
    </source>
</evidence>